<dbReference type="InterPro" id="IPR014910">
    <property type="entry name" value="YdhR"/>
</dbReference>
<dbReference type="Pfam" id="PF08803">
    <property type="entry name" value="ydhR"/>
    <property type="match status" value="1"/>
</dbReference>
<dbReference type="AlphaFoldDB" id="I2B924"/>
<dbReference type="OrthoDB" id="1440627at2"/>
<dbReference type="eggNOG" id="ENOG5032SAI">
    <property type="taxonomic scope" value="Bacteria"/>
</dbReference>
<accession>I2B924</accession>
<keyword evidence="2" id="KW-1185">Reference proteome</keyword>
<evidence type="ECO:0000313" key="1">
    <source>
        <dbReference type="EMBL" id="AFJ47028.1"/>
    </source>
</evidence>
<proteinExistence type="predicted"/>
<dbReference type="HOGENOM" id="CLU_179942_0_0_6"/>
<dbReference type="InterPro" id="IPR011008">
    <property type="entry name" value="Dimeric_a/b-barrel"/>
</dbReference>
<gene>
    <name evidence="1" type="ordered locus">EBL_c19360</name>
</gene>
<dbReference type="STRING" id="630626.EBL_c19360"/>
<dbReference type="NCBIfam" id="NF008333">
    <property type="entry name" value="PRK11118.1"/>
    <property type="match status" value="1"/>
</dbReference>
<accession>K6VVT6</accession>
<reference evidence="1 2" key="1">
    <citation type="journal article" date="2012" name="J. Bacteriol.">
        <title>Complete genome sequence of the B12-producing Shimwellia blattae strain DSM 4481, isolated from a cockroach.</title>
        <authorList>
            <person name="Brzuszkiewicz E."/>
            <person name="Waschkowitz T."/>
            <person name="Wiezer A."/>
            <person name="Daniel R."/>
        </authorList>
    </citation>
    <scope>NUCLEOTIDE SEQUENCE [LARGE SCALE GENOMIC DNA]</scope>
    <source>
        <strain evidence="2">ATCC 29907 / DSM 4481 / JCM 1650 / NBRC 105725 / CDC 9005-74</strain>
    </source>
</reference>
<organism evidence="1 2">
    <name type="scientific">Shimwellia blattae (strain ATCC 29907 / DSM 4481 / JCM 1650 / NBRC 105725 / CDC 9005-74)</name>
    <name type="common">Escherichia blattae</name>
    <dbReference type="NCBI Taxonomy" id="630626"/>
    <lineage>
        <taxon>Bacteria</taxon>
        <taxon>Pseudomonadati</taxon>
        <taxon>Pseudomonadota</taxon>
        <taxon>Gammaproteobacteria</taxon>
        <taxon>Enterobacterales</taxon>
        <taxon>Enterobacteriaceae</taxon>
        <taxon>Shimwellia</taxon>
    </lineage>
</organism>
<dbReference type="PANTHER" id="PTHR39169:SF1">
    <property type="entry name" value="MONOOXYGENASE YDHR-RELATED"/>
    <property type="match status" value="1"/>
</dbReference>
<dbReference type="Gene3D" id="3.30.70.100">
    <property type="match status" value="1"/>
</dbReference>
<sequence length="101" mass="11064">MSPTILQIHFTWSGPFGAEMAASLRELAESINQEPGFVWKIWTESAAENIAGGIYLFTSHESASQYVEKHSARLASFGVTGIRYQILAANQELSAINHAPL</sequence>
<protein>
    <recommendedName>
        <fullName evidence="3">Monooxygenase</fullName>
    </recommendedName>
</protein>
<dbReference type="PATRIC" id="fig|630626.3.peg.1878"/>
<dbReference type="Proteomes" id="UP000001955">
    <property type="component" value="Chromosome"/>
</dbReference>
<dbReference type="SUPFAM" id="SSF54909">
    <property type="entry name" value="Dimeric alpha+beta barrel"/>
    <property type="match status" value="1"/>
</dbReference>
<evidence type="ECO:0008006" key="3">
    <source>
        <dbReference type="Google" id="ProtNLM"/>
    </source>
</evidence>
<name>I2B924_SHIBC</name>
<dbReference type="PANTHER" id="PTHR39169">
    <property type="match status" value="1"/>
</dbReference>
<dbReference type="RefSeq" id="WP_002440970.1">
    <property type="nucleotide sequence ID" value="NC_017910.1"/>
</dbReference>
<dbReference type="EMBL" id="CP001560">
    <property type="protein sequence ID" value="AFJ47028.1"/>
    <property type="molecule type" value="Genomic_DNA"/>
</dbReference>
<dbReference type="KEGG" id="ebt:EBL_c19360"/>
<evidence type="ECO:0000313" key="2">
    <source>
        <dbReference type="Proteomes" id="UP000001955"/>
    </source>
</evidence>